<dbReference type="EMBL" id="QOVW01000085">
    <property type="protein sequence ID" value="RDB35462.1"/>
    <property type="molecule type" value="Genomic_DNA"/>
</dbReference>
<reference evidence="1" key="1">
    <citation type="submission" date="2018-04" db="EMBL/GenBank/DDBJ databases">
        <title>Draft genome sequence of the Candidatus Spirobacillus cienkowskii, a pathogen of freshwater Daphnia species, reconstructed from hemolymph metagenomic reads.</title>
        <authorList>
            <person name="Bresciani L."/>
            <person name="Lemos L.N."/>
            <person name="Wale N."/>
            <person name="Lin J.Y."/>
            <person name="Fernandes G.R."/>
            <person name="Duffy M.A."/>
            <person name="Rodrigues J.M."/>
        </authorList>
    </citation>
    <scope>NUCLEOTIDE SEQUENCE [LARGE SCALE GENOMIC DNA]</scope>
    <source>
        <strain evidence="1">Binning01</strain>
    </source>
</reference>
<comment type="caution">
    <text evidence="1">The sequence shown here is derived from an EMBL/GenBank/DDBJ whole genome shotgun (WGS) entry which is preliminary data.</text>
</comment>
<protein>
    <submittedName>
        <fullName evidence="1">Uncharacterized protein</fullName>
    </submittedName>
</protein>
<sequence length="133" mass="15258">MQGKLFEKNYTSGKNAVNDASLKLINEWFQCHTEIWQEYLKQSDRDMKAKFAEKIEKSLVKGKLLVDSLSSEIKINKKPSIPLSGMNRFSSSAHEPRIEVRRNLLGISFKAELGTKTNTKKIPLPSRTYLKKN</sequence>
<gene>
    <name evidence="1" type="ORF">DCC88_10155</name>
</gene>
<accession>A0A369KPG9</accession>
<evidence type="ECO:0000313" key="1">
    <source>
        <dbReference type="EMBL" id="RDB35462.1"/>
    </source>
</evidence>
<dbReference type="Proteomes" id="UP000253934">
    <property type="component" value="Unassembled WGS sequence"/>
</dbReference>
<name>A0A369KPG9_9BACT</name>
<evidence type="ECO:0000313" key="2">
    <source>
        <dbReference type="Proteomes" id="UP000253934"/>
    </source>
</evidence>
<dbReference type="AlphaFoldDB" id="A0A369KPG9"/>
<keyword evidence="2" id="KW-1185">Reference proteome</keyword>
<organism evidence="1 2">
    <name type="scientific">Spirobacillus cienkowskii</name>
    <dbReference type="NCBI Taxonomy" id="495820"/>
    <lineage>
        <taxon>Bacteria</taxon>
        <taxon>Pseudomonadati</taxon>
        <taxon>Bdellovibrionota</taxon>
        <taxon>Oligoflexia</taxon>
        <taxon>Silvanigrellales</taxon>
        <taxon>Spirobacillus</taxon>
    </lineage>
</organism>
<proteinExistence type="predicted"/>